<sequence length="156" mass="18205">MFYPMKTCMRPVEVVKELRKPVIIIPDDFLLMSKIDEVQKLLKLMLNHRSDQRLSSAALLNSELLPISEMEPVELHYNLNKSECGVVVFDDFFLNRPMQLKNTYNASSFGFRHFKMHSLFIIRSDKQCTTQFFGPLLVILQTDAAMHSKRAYSRCQ</sequence>
<protein>
    <submittedName>
        <fullName evidence="1">Uncharacterized protein</fullName>
    </submittedName>
</protein>
<dbReference type="STRING" id="268475.A0A0V1HPS3"/>
<organism evidence="1 2">
    <name type="scientific">Trichinella zimbabwensis</name>
    <dbReference type="NCBI Taxonomy" id="268475"/>
    <lineage>
        <taxon>Eukaryota</taxon>
        <taxon>Metazoa</taxon>
        <taxon>Ecdysozoa</taxon>
        <taxon>Nematoda</taxon>
        <taxon>Enoplea</taxon>
        <taxon>Dorylaimia</taxon>
        <taxon>Trichinellida</taxon>
        <taxon>Trichinellidae</taxon>
        <taxon>Trichinella</taxon>
    </lineage>
</organism>
<accession>A0A0V1HPS3</accession>
<gene>
    <name evidence="1" type="ORF">T11_10190</name>
</gene>
<evidence type="ECO:0000313" key="1">
    <source>
        <dbReference type="EMBL" id="KRZ12570.1"/>
    </source>
</evidence>
<name>A0A0V1HPS3_9BILA</name>
<keyword evidence="2" id="KW-1185">Reference proteome</keyword>
<dbReference type="OrthoDB" id="5915312at2759"/>
<dbReference type="Proteomes" id="UP000055024">
    <property type="component" value="Unassembled WGS sequence"/>
</dbReference>
<comment type="caution">
    <text evidence="1">The sequence shown here is derived from an EMBL/GenBank/DDBJ whole genome shotgun (WGS) entry which is preliminary data.</text>
</comment>
<reference evidence="1 2" key="1">
    <citation type="submission" date="2015-01" db="EMBL/GenBank/DDBJ databases">
        <title>Evolution of Trichinella species and genotypes.</title>
        <authorList>
            <person name="Korhonen P.K."/>
            <person name="Edoardo P."/>
            <person name="Giuseppe L.R."/>
            <person name="Gasser R.B."/>
        </authorList>
    </citation>
    <scope>NUCLEOTIDE SEQUENCE [LARGE SCALE GENOMIC DNA]</scope>
    <source>
        <strain evidence="1">ISS1029</strain>
    </source>
</reference>
<proteinExistence type="predicted"/>
<dbReference type="AlphaFoldDB" id="A0A0V1HPS3"/>
<dbReference type="EMBL" id="JYDP01000039">
    <property type="protein sequence ID" value="KRZ12570.1"/>
    <property type="molecule type" value="Genomic_DNA"/>
</dbReference>
<evidence type="ECO:0000313" key="2">
    <source>
        <dbReference type="Proteomes" id="UP000055024"/>
    </source>
</evidence>